<reference evidence="1" key="1">
    <citation type="journal article" date="2020" name="Stud. Mycol.">
        <title>101 Dothideomycetes genomes: a test case for predicting lifestyles and emergence of pathogens.</title>
        <authorList>
            <person name="Haridas S."/>
            <person name="Albert R."/>
            <person name="Binder M."/>
            <person name="Bloem J."/>
            <person name="Labutti K."/>
            <person name="Salamov A."/>
            <person name="Andreopoulos B."/>
            <person name="Baker S."/>
            <person name="Barry K."/>
            <person name="Bills G."/>
            <person name="Bluhm B."/>
            <person name="Cannon C."/>
            <person name="Castanera R."/>
            <person name="Culley D."/>
            <person name="Daum C."/>
            <person name="Ezra D."/>
            <person name="Gonzalez J."/>
            <person name="Henrissat B."/>
            <person name="Kuo A."/>
            <person name="Liang C."/>
            <person name="Lipzen A."/>
            <person name="Lutzoni F."/>
            <person name="Magnuson J."/>
            <person name="Mondo S."/>
            <person name="Nolan M."/>
            <person name="Ohm R."/>
            <person name="Pangilinan J."/>
            <person name="Park H.-J."/>
            <person name="Ramirez L."/>
            <person name="Alfaro M."/>
            <person name="Sun H."/>
            <person name="Tritt A."/>
            <person name="Yoshinaga Y."/>
            <person name="Zwiers L.-H."/>
            <person name="Turgeon B."/>
            <person name="Goodwin S."/>
            <person name="Spatafora J."/>
            <person name="Crous P."/>
            <person name="Grigoriev I."/>
        </authorList>
    </citation>
    <scope>NUCLEOTIDE SEQUENCE</scope>
    <source>
        <strain evidence="1">ATCC 36951</strain>
    </source>
</reference>
<sequence>MSSTFAISTYPLSATTALIKLSPAPTAISITPTPKYLAYLTEQENYIFVAMRFGAVCAALTRFDMTDSASKIGQFAVDFLGTGMFLTSLEHYLRETSLGDDLVSIKYCLSDLIEDLEAHLDPKMQSGFGGDLREVVKQCGLMYDPSELPEVIEMEEIIVVEDGEEAFTDAEGEDDDEYEG</sequence>
<gene>
    <name evidence="1" type="ORF">M409DRAFT_52081</name>
</gene>
<protein>
    <submittedName>
        <fullName evidence="1">Uncharacterized protein</fullName>
    </submittedName>
</protein>
<dbReference type="RefSeq" id="XP_033670435.1">
    <property type="nucleotide sequence ID" value="XM_033811983.1"/>
</dbReference>
<keyword evidence="2" id="KW-1185">Reference proteome</keyword>
<evidence type="ECO:0000313" key="2">
    <source>
        <dbReference type="Proteomes" id="UP000799537"/>
    </source>
</evidence>
<dbReference type="EMBL" id="ML993587">
    <property type="protein sequence ID" value="KAF2169546.1"/>
    <property type="molecule type" value="Genomic_DNA"/>
</dbReference>
<name>A0A6A6CVL3_ZASCE</name>
<evidence type="ECO:0000313" key="1">
    <source>
        <dbReference type="EMBL" id="KAF2169546.1"/>
    </source>
</evidence>
<proteinExistence type="predicted"/>
<dbReference type="GeneID" id="54565255"/>
<accession>A0A6A6CVL3</accession>
<dbReference type="Proteomes" id="UP000799537">
    <property type="component" value="Unassembled WGS sequence"/>
</dbReference>
<organism evidence="1 2">
    <name type="scientific">Zasmidium cellare ATCC 36951</name>
    <dbReference type="NCBI Taxonomy" id="1080233"/>
    <lineage>
        <taxon>Eukaryota</taxon>
        <taxon>Fungi</taxon>
        <taxon>Dikarya</taxon>
        <taxon>Ascomycota</taxon>
        <taxon>Pezizomycotina</taxon>
        <taxon>Dothideomycetes</taxon>
        <taxon>Dothideomycetidae</taxon>
        <taxon>Mycosphaerellales</taxon>
        <taxon>Mycosphaerellaceae</taxon>
        <taxon>Zasmidium</taxon>
    </lineage>
</organism>
<dbReference type="AlphaFoldDB" id="A0A6A6CVL3"/>